<comment type="caution">
    <text evidence="1">The sequence shown here is derived from an EMBL/GenBank/DDBJ whole genome shotgun (WGS) entry which is preliminary data.</text>
</comment>
<name>A0A565CG32_9BRAS</name>
<organism evidence="1 2">
    <name type="scientific">Arabis nemorensis</name>
    <dbReference type="NCBI Taxonomy" id="586526"/>
    <lineage>
        <taxon>Eukaryota</taxon>
        <taxon>Viridiplantae</taxon>
        <taxon>Streptophyta</taxon>
        <taxon>Embryophyta</taxon>
        <taxon>Tracheophyta</taxon>
        <taxon>Spermatophyta</taxon>
        <taxon>Magnoliopsida</taxon>
        <taxon>eudicotyledons</taxon>
        <taxon>Gunneridae</taxon>
        <taxon>Pentapetalae</taxon>
        <taxon>rosids</taxon>
        <taxon>malvids</taxon>
        <taxon>Brassicales</taxon>
        <taxon>Brassicaceae</taxon>
        <taxon>Arabideae</taxon>
        <taxon>Arabis</taxon>
    </lineage>
</organism>
<dbReference type="EMBL" id="CABITT030000007">
    <property type="protein sequence ID" value="VVB12607.1"/>
    <property type="molecule type" value="Genomic_DNA"/>
</dbReference>
<sequence>MYADAATEEEDDATPLPLPTCMLTLLRRRRTMLPRSHSQSQREECKAILLVHDTTPHFLDGRVLFSKQAEPVMPVKDPTSDMAIISRKGSGLVRDIREKQSMHKSRQRFWELPGSNLGNILGVEKSPQQIDADTALVGDQGEVDFKGGARFAQHMKK</sequence>
<proteinExistence type="predicted"/>
<dbReference type="Proteomes" id="UP000489600">
    <property type="component" value="Unassembled WGS sequence"/>
</dbReference>
<gene>
    <name evidence="1" type="ORF">ANE_LOCUS23051</name>
</gene>
<keyword evidence="2" id="KW-1185">Reference proteome</keyword>
<dbReference type="OrthoDB" id="1740567at2759"/>
<accession>A0A565CG32</accession>
<reference evidence="1" key="1">
    <citation type="submission" date="2019-07" db="EMBL/GenBank/DDBJ databases">
        <authorList>
            <person name="Dittberner H."/>
        </authorList>
    </citation>
    <scope>NUCLEOTIDE SEQUENCE [LARGE SCALE GENOMIC DNA]</scope>
</reference>
<protein>
    <submittedName>
        <fullName evidence="1">Uncharacterized protein</fullName>
    </submittedName>
</protein>
<evidence type="ECO:0000313" key="1">
    <source>
        <dbReference type="EMBL" id="VVB12607.1"/>
    </source>
</evidence>
<dbReference type="AlphaFoldDB" id="A0A565CG32"/>
<evidence type="ECO:0000313" key="2">
    <source>
        <dbReference type="Proteomes" id="UP000489600"/>
    </source>
</evidence>